<evidence type="ECO:0000256" key="9">
    <source>
        <dbReference type="ARBA" id="ARBA00022840"/>
    </source>
</evidence>
<evidence type="ECO:0000256" key="8">
    <source>
        <dbReference type="ARBA" id="ARBA00022801"/>
    </source>
</evidence>
<evidence type="ECO:0000256" key="12">
    <source>
        <dbReference type="ARBA" id="ARBA00023211"/>
    </source>
</evidence>
<evidence type="ECO:0000256" key="4">
    <source>
        <dbReference type="ARBA" id="ARBA00019490"/>
    </source>
</evidence>
<dbReference type="GO" id="GO:0005634">
    <property type="term" value="C:nucleus"/>
    <property type="evidence" value="ECO:0007669"/>
    <property type="project" value="TreeGrafter"/>
</dbReference>
<evidence type="ECO:0000256" key="3">
    <source>
        <dbReference type="ARBA" id="ARBA00011388"/>
    </source>
</evidence>
<keyword evidence="10" id="KW-0173">Coenzyme A biosynthesis</keyword>
<keyword evidence="9" id="KW-0067">ATP-binding</keyword>
<sequence length="542" mass="61306">MLVQDIYGSYSQLINLPGDIIASSFGKAARSLRDKTDEQFKQEDVVHSLLLCISNDVGQIASLYAQLHSVNKVYFGGGFIRRNPFTMHTLSFAINYWSKGQIQALFLRHEGYLGAIGAFLIGAEEEHAENYCWGENFANSSGLASPRNPRESCCSQNNTFDLLELDRLNCELLPCPLLLDACSYIPDTVDLTEDTAARDYWLKCLSQTVEKIRTQAVTSQEGTQDSEERADKFKEKYINRLNELAKNPCAYGSLTVRSLLDTIGQFLKEFMFTDPYSQLKQSENEASLLLLVERLRELDELNWEERQLSIVKGVLAGNVFDWGAREVEHILESGQFGFSDAINTIQDRPWLIDDFNTWLQCRQSSPPYKCAAIFCDNSGADIILGIFPFIRDLLYNGTKVILCANSRPSLNDVIYNELNILVKRVASLCPEIDKALAKGQLVIMESGQGSPCLDLRLIDKNLANILRKYEADLIVLEGMGRAIHTNFHASFSCDSLKVAYETLHFSFSPIFPFFFSILLFPLAFISYKISTLSFHCFFFFKI</sequence>
<keyword evidence="7" id="KW-0547">Nucleotide-binding</keyword>
<dbReference type="GO" id="GO:0015937">
    <property type="term" value="P:coenzyme A biosynthetic process"/>
    <property type="evidence" value="ECO:0007669"/>
    <property type="project" value="UniProtKB-KW"/>
</dbReference>
<gene>
    <name evidence="18" type="ORF">SPHA_30251</name>
</gene>
<dbReference type="Pfam" id="PF03630">
    <property type="entry name" value="Fumble"/>
    <property type="match status" value="1"/>
</dbReference>
<dbReference type="GO" id="GO:0016787">
    <property type="term" value="F:hydrolase activity"/>
    <property type="evidence" value="ECO:0007669"/>
    <property type="project" value="UniProtKB-KW"/>
</dbReference>
<evidence type="ECO:0000256" key="6">
    <source>
        <dbReference type="ARBA" id="ARBA00022723"/>
    </source>
</evidence>
<evidence type="ECO:0000256" key="10">
    <source>
        <dbReference type="ARBA" id="ARBA00022993"/>
    </source>
</evidence>
<protein>
    <recommendedName>
        <fullName evidence="4">4'-phosphopantetheine phosphatase</fullName>
    </recommendedName>
    <alternativeName>
        <fullName evidence="14">Inactive pantothenic acid kinase 4</fullName>
    </alternativeName>
</protein>
<reference evidence="18" key="1">
    <citation type="submission" date="2021-01" db="EMBL/GenBank/DDBJ databases">
        <authorList>
            <person name="Li R."/>
            <person name="Bekaert M."/>
        </authorList>
    </citation>
    <scope>NUCLEOTIDE SEQUENCE</scope>
    <source>
        <strain evidence="18">Farmed</strain>
    </source>
</reference>
<dbReference type="Pfam" id="PF01937">
    <property type="entry name" value="ARMT1-like_dom"/>
    <property type="match status" value="1"/>
</dbReference>
<comment type="catalytic activity">
    <reaction evidence="13">
        <text>(R)-4'-phospho-S-sulfopantetheine + H2O = (R)-S-sulfopantetheine + phosphate</text>
        <dbReference type="Rhea" id="RHEA:68340"/>
        <dbReference type="ChEBI" id="CHEBI:15377"/>
        <dbReference type="ChEBI" id="CHEBI:43474"/>
        <dbReference type="ChEBI" id="CHEBI:177302"/>
        <dbReference type="ChEBI" id="CHEBI:177303"/>
    </reaction>
    <physiologicalReaction direction="left-to-right" evidence="13">
        <dbReference type="Rhea" id="RHEA:68341"/>
    </physiologicalReaction>
</comment>
<dbReference type="InterPro" id="IPR043129">
    <property type="entry name" value="ATPase_NBD"/>
</dbReference>
<evidence type="ECO:0000256" key="15">
    <source>
        <dbReference type="ARBA" id="ARBA00046055"/>
    </source>
</evidence>
<keyword evidence="8" id="KW-0378">Hydrolase</keyword>
<comment type="subunit">
    <text evidence="3">Homodimer. Interacts with PKM.</text>
</comment>
<feature type="transmembrane region" description="Helical" evidence="16">
    <location>
        <begin position="513"/>
        <end position="540"/>
    </location>
</feature>
<evidence type="ECO:0000256" key="16">
    <source>
        <dbReference type="SAM" id="Phobius"/>
    </source>
</evidence>
<evidence type="ECO:0000313" key="19">
    <source>
        <dbReference type="Proteomes" id="UP000597762"/>
    </source>
</evidence>
<evidence type="ECO:0000313" key="18">
    <source>
        <dbReference type="EMBL" id="CAE1256561.1"/>
    </source>
</evidence>
<keyword evidence="6" id="KW-0479">Metal-binding</keyword>
<dbReference type="GO" id="GO:0005829">
    <property type="term" value="C:cytosol"/>
    <property type="evidence" value="ECO:0007669"/>
    <property type="project" value="TreeGrafter"/>
</dbReference>
<dbReference type="InterPro" id="IPR004567">
    <property type="entry name" value="Type_II_PanK"/>
</dbReference>
<dbReference type="GO" id="GO:0005524">
    <property type="term" value="F:ATP binding"/>
    <property type="evidence" value="ECO:0007669"/>
    <property type="project" value="UniProtKB-KW"/>
</dbReference>
<dbReference type="AlphaFoldDB" id="A0A812C8F8"/>
<evidence type="ECO:0000256" key="11">
    <source>
        <dbReference type="ARBA" id="ARBA00023074"/>
    </source>
</evidence>
<evidence type="ECO:0000256" key="14">
    <source>
        <dbReference type="ARBA" id="ARBA00032948"/>
    </source>
</evidence>
<keyword evidence="12" id="KW-0464">Manganese</keyword>
<dbReference type="Gene3D" id="1.20.1700.10">
    <property type="entry name" value="AF1104-like"/>
    <property type="match status" value="1"/>
</dbReference>
<keyword evidence="16" id="KW-0812">Transmembrane</keyword>
<dbReference type="Gene3D" id="3.30.420.40">
    <property type="match status" value="1"/>
</dbReference>
<evidence type="ECO:0000256" key="13">
    <source>
        <dbReference type="ARBA" id="ARBA00029347"/>
    </source>
</evidence>
<organism evidence="18 19">
    <name type="scientific">Acanthosepion pharaonis</name>
    <name type="common">Pharaoh cuttlefish</name>
    <name type="synonym">Sepia pharaonis</name>
    <dbReference type="NCBI Taxonomy" id="158019"/>
    <lineage>
        <taxon>Eukaryota</taxon>
        <taxon>Metazoa</taxon>
        <taxon>Spiralia</taxon>
        <taxon>Lophotrochozoa</taxon>
        <taxon>Mollusca</taxon>
        <taxon>Cephalopoda</taxon>
        <taxon>Coleoidea</taxon>
        <taxon>Decapodiformes</taxon>
        <taxon>Sepiida</taxon>
        <taxon>Sepiina</taxon>
        <taxon>Sepiidae</taxon>
        <taxon>Acanthosepion</taxon>
    </lineage>
</organism>
<comment type="cofactor">
    <cofactor evidence="1">
        <name>Mn(2+)</name>
        <dbReference type="ChEBI" id="CHEBI:29035"/>
    </cofactor>
</comment>
<dbReference type="OrthoDB" id="498611at2759"/>
<keyword evidence="5" id="KW-0533">Nickel</keyword>
<dbReference type="PANTHER" id="PTHR12280">
    <property type="entry name" value="PANTOTHENATE KINASE"/>
    <property type="match status" value="1"/>
</dbReference>
<evidence type="ECO:0000256" key="7">
    <source>
        <dbReference type="ARBA" id="ARBA00022741"/>
    </source>
</evidence>
<dbReference type="PANTHER" id="PTHR12280:SF20">
    <property type="entry name" value="4'-PHOSPHOPANTETHEINE PHOSPHATASE"/>
    <property type="match status" value="1"/>
</dbReference>
<dbReference type="InterPro" id="IPR035073">
    <property type="entry name" value="At2g17340_3_helix_bundle"/>
</dbReference>
<dbReference type="Gene3D" id="3.40.50.10880">
    <property type="entry name" value="Uncharacterised protein PF01937, DUF89, domain 3"/>
    <property type="match status" value="1"/>
</dbReference>
<evidence type="ECO:0000256" key="2">
    <source>
        <dbReference type="ARBA" id="ARBA00001967"/>
    </source>
</evidence>
<name>A0A812C8F8_ACAPH</name>
<dbReference type="InterPro" id="IPR002791">
    <property type="entry name" value="ARMT1-like_metal-bd"/>
</dbReference>
<dbReference type="SUPFAM" id="SSF111321">
    <property type="entry name" value="AF1104-like"/>
    <property type="match status" value="1"/>
</dbReference>
<dbReference type="Proteomes" id="UP000597762">
    <property type="component" value="Unassembled WGS sequence"/>
</dbReference>
<comment type="cofactor">
    <cofactor evidence="2">
        <name>Ni(2+)</name>
        <dbReference type="ChEBI" id="CHEBI:49786"/>
    </cofactor>
</comment>
<dbReference type="SUPFAM" id="SSF53067">
    <property type="entry name" value="Actin-like ATPase domain"/>
    <property type="match status" value="1"/>
</dbReference>
<proteinExistence type="predicted"/>
<evidence type="ECO:0000256" key="1">
    <source>
        <dbReference type="ARBA" id="ARBA00001936"/>
    </source>
</evidence>
<keyword evidence="16" id="KW-0472">Membrane</keyword>
<keyword evidence="18" id="KW-0808">Transferase</keyword>
<dbReference type="EMBL" id="CAHIKZ030001214">
    <property type="protein sequence ID" value="CAE1256561.1"/>
    <property type="molecule type" value="Genomic_DNA"/>
</dbReference>
<comment type="function">
    <text evidence="15">Phosphatase which shows a preference for 4'-phosphopantetheine and its oxidatively damaged forms (sulfonate or S-sulfonate), providing strong indirect evidence that the phosphatase activity pre-empts damage in the coenzyme A (CoA) pathway. Hydrolyzing excess 4'-phosphopantetheine could constitute a directed overflow mechanism to prevent its oxidation to the S-sulfonate, sulfonate, or other forms. Hydrolyzing 4'-phosphopantetheine sulfonate or S-sulfonate would forestall their conversion to inactive forms of CoA and acyl carrier protein. May play a role in the physiological regulation of CoA intracellular levels.</text>
</comment>
<dbReference type="GO" id="GO:0004594">
    <property type="term" value="F:pantothenate kinase activity"/>
    <property type="evidence" value="ECO:0007669"/>
    <property type="project" value="TreeGrafter"/>
</dbReference>
<keyword evidence="16" id="KW-1133">Transmembrane helix</keyword>
<accession>A0A812C8F8</accession>
<dbReference type="InterPro" id="IPR036075">
    <property type="entry name" value="ARMT-1-like_metal-bd_sf"/>
</dbReference>
<feature type="domain" description="Damage-control phosphatase ARMT1-like metal-binding" evidence="17">
    <location>
        <begin position="208"/>
        <end position="498"/>
    </location>
</feature>
<dbReference type="GO" id="GO:0046872">
    <property type="term" value="F:metal ion binding"/>
    <property type="evidence" value="ECO:0007669"/>
    <property type="project" value="UniProtKB-KW"/>
</dbReference>
<evidence type="ECO:0000256" key="5">
    <source>
        <dbReference type="ARBA" id="ARBA00022596"/>
    </source>
</evidence>
<keyword evidence="11" id="KW-0944">Nitration</keyword>
<keyword evidence="19" id="KW-1185">Reference proteome</keyword>
<evidence type="ECO:0000259" key="17">
    <source>
        <dbReference type="Pfam" id="PF01937"/>
    </source>
</evidence>
<comment type="caution">
    <text evidence="18">The sequence shown here is derived from an EMBL/GenBank/DDBJ whole genome shotgun (WGS) entry which is preliminary data.</text>
</comment>